<feature type="transmembrane region" description="Helical" evidence="2">
    <location>
        <begin position="30"/>
        <end position="50"/>
    </location>
</feature>
<feature type="non-terminal residue" evidence="3">
    <location>
        <position position="214"/>
    </location>
</feature>
<feature type="transmembrane region" description="Helical" evidence="2">
    <location>
        <begin position="56"/>
        <end position="75"/>
    </location>
</feature>
<feature type="transmembrane region" description="Helical" evidence="2">
    <location>
        <begin position="82"/>
        <end position="100"/>
    </location>
</feature>
<dbReference type="RefSeq" id="WP_007505720.1">
    <property type="nucleotide sequence ID" value="NZ_AGBF01000379.1"/>
</dbReference>
<evidence type="ECO:0000313" key="4">
    <source>
        <dbReference type="Proteomes" id="UP000004217"/>
    </source>
</evidence>
<evidence type="ECO:0000256" key="1">
    <source>
        <dbReference type="SAM" id="MobiDB-lite"/>
    </source>
</evidence>
<proteinExistence type="predicted"/>
<sequence length="214" mass="21689">MSRSRVRAGGVGRDRRRAGVTGRAVDAVRAARTVVVAALCVVTAALGHTLMSGDVLPWWAVGAAAAGALAGAWWLTGRERGPGAVVGATVAAQAVLHVLFSVTHCLVRGSAAGRPAPMDHGAMSAPSAADGRHAARMPGAGRAGEAMAPAPEMSLLSALTHGASAGMLLAHLLAAVLCGLWVWRGEAAAHRAGRALAAVVCAPLRRIRRALRYG</sequence>
<evidence type="ECO:0008006" key="5">
    <source>
        <dbReference type="Google" id="ProtNLM"/>
    </source>
</evidence>
<feature type="transmembrane region" description="Helical" evidence="2">
    <location>
        <begin position="163"/>
        <end position="183"/>
    </location>
</feature>
<dbReference type="EMBL" id="AGBF01000379">
    <property type="protein sequence ID" value="EGX54595.1"/>
    <property type="molecule type" value="Genomic_DNA"/>
</dbReference>
<keyword evidence="2" id="KW-0812">Transmembrane</keyword>
<accession>G2GPH1</accession>
<dbReference type="AlphaFoldDB" id="G2GPH1"/>
<evidence type="ECO:0000313" key="3">
    <source>
        <dbReference type="EMBL" id="EGX54595.1"/>
    </source>
</evidence>
<dbReference type="Proteomes" id="UP000004217">
    <property type="component" value="Unassembled WGS sequence"/>
</dbReference>
<evidence type="ECO:0000256" key="2">
    <source>
        <dbReference type="SAM" id="Phobius"/>
    </source>
</evidence>
<keyword evidence="4" id="KW-1185">Reference proteome</keyword>
<organism evidence="3 4">
    <name type="scientific">Streptomyces zinciresistens K42</name>
    <dbReference type="NCBI Taxonomy" id="700597"/>
    <lineage>
        <taxon>Bacteria</taxon>
        <taxon>Bacillati</taxon>
        <taxon>Actinomycetota</taxon>
        <taxon>Actinomycetes</taxon>
        <taxon>Kitasatosporales</taxon>
        <taxon>Streptomycetaceae</taxon>
        <taxon>Streptomyces</taxon>
    </lineage>
</organism>
<gene>
    <name evidence="3" type="ORF">SZN_37146</name>
</gene>
<name>G2GPH1_9ACTN</name>
<keyword evidence="2" id="KW-0472">Membrane</keyword>
<dbReference type="OrthoDB" id="4558679at2"/>
<reference evidence="3 4" key="1">
    <citation type="submission" date="2011-08" db="EMBL/GenBank/DDBJ databases">
        <authorList>
            <person name="Lin Y."/>
            <person name="Hao X."/>
            <person name="Johnstone L."/>
            <person name="Miller S.J."/>
            <person name="Wei G."/>
            <person name="Rensing C."/>
        </authorList>
    </citation>
    <scope>NUCLEOTIDE SEQUENCE [LARGE SCALE GENOMIC DNA]</scope>
    <source>
        <strain evidence="3 4">K42</strain>
    </source>
</reference>
<feature type="region of interest" description="Disordered" evidence="1">
    <location>
        <begin position="117"/>
        <end position="136"/>
    </location>
</feature>
<comment type="caution">
    <text evidence="3">The sequence shown here is derived from an EMBL/GenBank/DDBJ whole genome shotgun (WGS) entry which is preliminary data.</text>
</comment>
<keyword evidence="2" id="KW-1133">Transmembrane helix</keyword>
<protein>
    <recommendedName>
        <fullName evidence="5">Integral membrane protein</fullName>
    </recommendedName>
</protein>